<comment type="catalytic activity">
    <reaction evidence="7">
        <text>L-serine + hexadecanoyl-CoA + H(+) = 3-oxosphinganine + CO2 + CoA</text>
        <dbReference type="Rhea" id="RHEA:14761"/>
        <dbReference type="ChEBI" id="CHEBI:15378"/>
        <dbReference type="ChEBI" id="CHEBI:16526"/>
        <dbReference type="ChEBI" id="CHEBI:33384"/>
        <dbReference type="ChEBI" id="CHEBI:57287"/>
        <dbReference type="ChEBI" id="CHEBI:57379"/>
        <dbReference type="ChEBI" id="CHEBI:58299"/>
        <dbReference type="EC" id="2.3.1.50"/>
    </reaction>
</comment>
<dbReference type="GO" id="GO:0016020">
    <property type="term" value="C:membrane"/>
    <property type="evidence" value="ECO:0007669"/>
    <property type="project" value="GOC"/>
</dbReference>
<feature type="compositionally biased region" description="Low complexity" evidence="9">
    <location>
        <begin position="2726"/>
        <end position="2754"/>
    </location>
</feature>
<organism evidence="11 12">
    <name type="scientific">Sanghuangporus baumii</name>
    <name type="common">Phellinus baumii</name>
    <dbReference type="NCBI Taxonomy" id="108892"/>
    <lineage>
        <taxon>Eukaryota</taxon>
        <taxon>Fungi</taxon>
        <taxon>Dikarya</taxon>
        <taxon>Basidiomycota</taxon>
        <taxon>Agaricomycotina</taxon>
        <taxon>Agaricomycetes</taxon>
        <taxon>Hymenochaetales</taxon>
        <taxon>Hymenochaetaceae</taxon>
        <taxon>Sanghuangporus</taxon>
    </lineage>
</organism>
<dbReference type="CDD" id="cd12148">
    <property type="entry name" value="fungal_TF_MHR"/>
    <property type="match status" value="1"/>
</dbReference>
<dbReference type="PROSITE" id="PS00599">
    <property type="entry name" value="AA_TRANSFER_CLASS_2"/>
    <property type="match status" value="1"/>
</dbReference>
<evidence type="ECO:0000256" key="3">
    <source>
        <dbReference type="ARBA" id="ARBA00013220"/>
    </source>
</evidence>
<accession>A0A9Q5I0B7</accession>
<feature type="region of interest" description="Disordered" evidence="9">
    <location>
        <begin position="1781"/>
        <end position="1816"/>
    </location>
</feature>
<keyword evidence="6" id="KW-0539">Nucleus</keyword>
<proteinExistence type="inferred from homology"/>
<evidence type="ECO:0000313" key="11">
    <source>
        <dbReference type="EMBL" id="OCB89211.1"/>
    </source>
</evidence>
<feature type="region of interest" description="Disordered" evidence="9">
    <location>
        <begin position="2434"/>
        <end position="2492"/>
    </location>
</feature>
<keyword evidence="4" id="KW-0808">Transferase</keyword>
<dbReference type="GO" id="GO:0008270">
    <property type="term" value="F:zinc ion binding"/>
    <property type="evidence" value="ECO:0007669"/>
    <property type="project" value="InterPro"/>
</dbReference>
<feature type="region of interest" description="Disordered" evidence="9">
    <location>
        <begin position="767"/>
        <end position="789"/>
    </location>
</feature>
<feature type="compositionally biased region" description="Polar residues" evidence="9">
    <location>
        <begin position="671"/>
        <end position="689"/>
    </location>
</feature>
<feature type="compositionally biased region" description="Polar residues" evidence="9">
    <location>
        <begin position="924"/>
        <end position="938"/>
    </location>
</feature>
<sequence>MPPSNDCNEYNRPGSEELAGNDVRDFARESAPIARQRAHMPSPASYSSPQGTYSPHAGNGSYSPAHSLGSRGDCFSSSQSQNTGEGTESQPLQGSHPRATPASNFSALFPAPQAVASFSTDHSTLSSSFNQTELNQQSVSRLSEASSSRGSPFASPRYHPYSQSSGSSAPPSLSHSVSSTSHSLVSSRPSSRAVSASVISSPYSSSHPSSTFPASNFNSSLPTFTSSGSHAGLPTSASQIVPSDENQVHQSSTNALVTPYSSGHHRASAPSSCSAAQVGFHSASASPYYYPFEGEQEERKPVIPDVGYRHRRAESIGKQEHLVDSPHALAHESSHAVAPLNQHSNTSNIAFETGTNLAPRFLGGQGKGSITGARALLAPFVSQEHRLPFDRQRSGIGTSHIYQQQPLYTISGQRGGAVTSYRTTMSEDMYQTSVDLDGLESYDDEDVPGGLHRSSYDGGGFPVADSGSGTGSGLNKTHEKNVRRRSSKACTFLGPSRKRGPPKGYIDAIESRLHQTEALVGILLALANPDRGILDGDDPVPDERARSLLDDLRNNDPLAREIIDRVDRGAYGTKGRKNTVGLASDSKRSSARPESGSGDEKSSGSGGTVKGNRNSVATSASGPPASIQGRGRMVGLGQEMGMGGVASGHPSNEWQDAVTERLKAAARSRAHSTSDTAGTTGQAPQSRNPSDFHERERQRRRVGSPVQQDKAEHSPNQFVHSHLGHRQSIGQLDGTSDPANTIVGATSATRFSPPVTVPYQSSAYSAVGPPPSTASSHSSYVDSGADEVEHVEGEEGITGGVGQLSINEEAQVRFHGKASGLHLLGQKLRIDGRNKGGIWHFPKAGVWPPVAPKSAMHLARMKDAEASERAARARLPPRDVQEHLLQLYFTHVHPFLPVVHKQAFLREFRQMNDERDRQEAWASRGNTTDDLGSSQNSVAEFRDRSTSTNSGRTEQPEEIDKAQTDGIVKMPGPRISTLLLYAMFAIAARYAPVAHGTTASPHQVLLEPSPNSADAEMSKARDNSANPRRSAESRTTSPSGESSTTSKKSEAEIATELETDSELPEPDSGHMWPAGDGFLERAKDLLDKTYANSRPSTCQALILMGYREIGIGAMAQSWLYVGMAVRMAQDLGMHRNSDNWTCDGELLFSPIEQQLRKRIWYSCVRMDKYVSAYIGRPLSIFEADYDTRLPSIDEDEELELWAPNESMPNSILSDPVEAVSAPIPPFTAIPGRIISCFNESARLSSILAMIMQAIYAVNPVSSRHFEALQLERTLDRWYMDLPEYLRFDTSVRSTNVPPPNVLILHMQYWCAVILLHRPFIPRYVAMHQKRLRPGSPVDQKAYSAAQKNFNLCVSAANHITSIVSMYQEHFCLKRCPVFLSYYIFTAGIMHMTTMATNPDDPQASIGLNKCMEVLKRIEIVWPSAARAWQLLHGAKVDLPDYDLPVARIDRPRKRSADDTIDAVIPGDSSHLHESRSNAATAPQAYAPTTANGRYDPVVDINGNRAFALFNSYSRWASDGPMGFSSGLSTSVLPQHYSTGFVDERASSSAHRSPVAVADDTGRFSQYWSDYSMGQPSSMLSSMYDLPLLSDPHHHDQQNQHASHGLQQAQSFTHPLYMNDHYNAFDALHNSASDVARSDLSEARTLAQSLKEAAKKNETLDKDVEFKRKNLRKQHLKLLLLYPTSKEAKDAETHIWMQTSYQFISVYKQRLAVLDRKLFSPVAQSNKPGARQGPGEGGHVEYRKTLARFRQFLAEEERFYVQLLVRYQSQFELTEAKPALTRAEVLSPDQEDGSSADSGRGLFPERADSSPMRDDERQARLATFTKLLVCLGDISRYREQYNDGGGRPRAGHEEGPPRKTGRGGRRGGFEAVARPRNYTRAKNIYEQARLLLPDDGNASHQLAILSSYEKDSFGSLLHYYRALCVRQPYDTASDNLNTVLKKALDQYRSSKGSAAVDPHAVQKVRVDRFLESVVVLHGLWYLDADEHAARASKHSRHITARFRSLIAEPALPANTVSEVIVMAFSALWKIRMIRDKNTRANRTVIEPLIATHILSLLRALFDAARMQLSVKIEDLQDKGDLGQQITRVFRRILPAIRIASKWLRTNANYLASSVASASPEYFKNSIKKFWDSYVMFLTPLSETFPLAKLPELKNPLDEDVDLTGFSPVRKAMFVQPPEAETGFVLGQQDVHPNEEYLMRIWDLLRDAEQITAFERSPVSFSNGKFMVSGEQHTPAELIRSSTPELTEPSPPPPLPEPVQEGAQESDDDDDGNTTQTSRTEDDVVREAFEKALQDDIRTDTELDDEEDERIVWSPPRQAILSYYPLGAETDSLDRTHLSPLQKIIQPPHISPHVYPSAQSPTTATASPTRPLPPPFIPSTVSGTTAQDLLNNVLGFSRSKGEHVSFGLQQQQGVTSSTPQSSLLFGSGSFNSPTKSIWSSTGATGQLGTGGHLPPSLSSQFAPSGPLAPGHERARSHSFSFSQSAMGHSQTLTSTQDSVYQGSGNVSPALPVGHVGVGHAGTRLGGHHQSLSFSGPQSAFQSLSPPLVPSQSQQVFYDSHPAAPPVQIQDTRLQGYAYRPTGIGAPDPFLYHDSGGTNIDTFSGMGMPQSTSTVNQSIWDFGYGYGDNRQTGDERTDNSVRPHLALDVHHSSLIVSTRLSYRKIGGHVSVGKDIVFIRLGYETYAKIQENQDALAYGSQPSVADEVDVFKEEEIKDAMSRSAAAVAVASSRSSNSTTPTSTPALSFSSTLTTSTEETIVDEYGDSGNNKDGLALPSTPPTSEQVFTTVHSEFGHCANQEYRYQSSARPGSTYDLEEVEPPYRILLTTYISYIILICLGHLRDFLGKRLRPSNYKHLKEKNGYAPLNSDFDSFYTRRLKKRMDDCFSRPVTGVPGRTITLLDRYSEDFNDRFELTGSRTRALNLSSYNYLGFAQARGGCADAVEEGIKRYGVSACGPRLEGGTLDLHLQTEQLVAKFLGQEDALISSMGFATNSTVIPALVTKGCLVISDELNHASIRYGVRLSGANVRMFKHNSMESLESLLREAISQGQPRTHRPWKKILLVVEGLFSMEGTLTNLPMIMEFKKRYKFYLFVDEAHSIGALGSHGRGVADYFGINPRDIDILMGTFTKSFGAAGGYISGNKALIDRLRIRGYGGSYAESMSPPVLTQIVASMASIMGVSPPLPPASTSDPNAYVHPGPAPAASIPAWMDLPRPLRDGSEGRERLRRLAFNSRYLSRGLAKLGFITYGHVDSPIVPLLLFNPGKMCVFSRMMLERRTPIAVVVVAYPATPLVTSRVRFCLSAAHTKEDVDTVLRTCSEIGDVLDLKHREGERWTIDEVVARAVELVEMP</sequence>
<evidence type="ECO:0000256" key="8">
    <source>
        <dbReference type="SAM" id="Coils"/>
    </source>
</evidence>
<dbReference type="Pfam" id="PF10374">
    <property type="entry name" value="EST1"/>
    <property type="match status" value="1"/>
</dbReference>
<evidence type="ECO:0000256" key="7">
    <source>
        <dbReference type="ARBA" id="ARBA00048528"/>
    </source>
</evidence>
<feature type="compositionally biased region" description="Basic and acidic residues" evidence="9">
    <location>
        <begin position="1802"/>
        <end position="1816"/>
    </location>
</feature>
<dbReference type="InterPro" id="IPR018834">
    <property type="entry name" value="DNA/RNA-bd_Est1-type"/>
</dbReference>
<dbReference type="EMBL" id="LNZH02000163">
    <property type="protein sequence ID" value="OCB89211.1"/>
    <property type="molecule type" value="Genomic_DNA"/>
</dbReference>
<dbReference type="GO" id="GO:0046512">
    <property type="term" value="P:sphingosine biosynthetic process"/>
    <property type="evidence" value="ECO:0007669"/>
    <property type="project" value="TreeGrafter"/>
</dbReference>
<dbReference type="Pfam" id="PF04082">
    <property type="entry name" value="Fungal_trans"/>
    <property type="match status" value="1"/>
</dbReference>
<evidence type="ECO:0000256" key="9">
    <source>
        <dbReference type="SAM" id="MobiDB-lite"/>
    </source>
</evidence>
<dbReference type="OrthoDB" id="65434at2759"/>
<dbReference type="Gene3D" id="3.40.640.10">
    <property type="entry name" value="Type I PLP-dependent aspartate aminotransferase-like (Major domain)"/>
    <property type="match status" value="1"/>
</dbReference>
<feature type="region of interest" description="Disordered" evidence="9">
    <location>
        <begin position="571"/>
        <end position="631"/>
    </location>
</feature>
<evidence type="ECO:0000256" key="6">
    <source>
        <dbReference type="ARBA" id="ARBA00023242"/>
    </source>
</evidence>
<dbReference type="PANTHER" id="PTHR13693">
    <property type="entry name" value="CLASS II AMINOTRANSFERASE/8-AMINO-7-OXONONANOATE SYNTHASE"/>
    <property type="match status" value="1"/>
</dbReference>
<name>A0A9Q5I0B7_SANBA</name>
<dbReference type="SUPFAM" id="SSF53383">
    <property type="entry name" value="PLP-dependent transferases"/>
    <property type="match status" value="1"/>
</dbReference>
<keyword evidence="8" id="KW-0175">Coiled coil</keyword>
<dbReference type="Gene3D" id="3.90.1150.10">
    <property type="entry name" value="Aspartate Aminotransferase, domain 1"/>
    <property type="match status" value="1"/>
</dbReference>
<dbReference type="InterPro" id="IPR015424">
    <property type="entry name" value="PyrdxlP-dep_Trfase"/>
</dbReference>
<evidence type="ECO:0000256" key="5">
    <source>
        <dbReference type="ARBA" id="ARBA00022898"/>
    </source>
</evidence>
<feature type="compositionally biased region" description="Polar residues" evidence="9">
    <location>
        <begin position="611"/>
        <end position="621"/>
    </location>
</feature>
<dbReference type="GO" id="GO:0046513">
    <property type="term" value="P:ceramide biosynthetic process"/>
    <property type="evidence" value="ECO:0007669"/>
    <property type="project" value="TreeGrafter"/>
</dbReference>
<feature type="region of interest" description="Disordered" evidence="9">
    <location>
        <begin position="661"/>
        <end position="715"/>
    </location>
</feature>
<dbReference type="GO" id="GO:0003677">
    <property type="term" value="F:DNA binding"/>
    <property type="evidence" value="ECO:0007669"/>
    <property type="project" value="InterPro"/>
</dbReference>
<dbReference type="GO" id="GO:0017059">
    <property type="term" value="C:serine palmitoyltransferase complex"/>
    <property type="evidence" value="ECO:0007669"/>
    <property type="project" value="TreeGrafter"/>
</dbReference>
<dbReference type="SUPFAM" id="SSF48452">
    <property type="entry name" value="TPR-like"/>
    <property type="match status" value="1"/>
</dbReference>
<dbReference type="EC" id="2.3.1.50" evidence="3"/>
<dbReference type="PANTHER" id="PTHR13693:SF3">
    <property type="entry name" value="LD36009P"/>
    <property type="match status" value="1"/>
</dbReference>
<feature type="region of interest" description="Disordered" evidence="9">
    <location>
        <begin position="1002"/>
        <end position="1074"/>
    </location>
</feature>
<comment type="cofactor">
    <cofactor evidence="1">
        <name>pyridoxal 5'-phosphate</name>
        <dbReference type="ChEBI" id="CHEBI:597326"/>
    </cofactor>
</comment>
<feature type="compositionally biased region" description="Low complexity" evidence="9">
    <location>
        <begin position="162"/>
        <end position="191"/>
    </location>
</feature>
<protein>
    <recommendedName>
        <fullName evidence="3">serine C-palmitoyltransferase</fullName>
        <ecNumber evidence="3">2.3.1.50</ecNumber>
    </recommendedName>
</protein>
<gene>
    <name evidence="11" type="ORF">A7U60_g3697</name>
</gene>
<feature type="region of interest" description="Disordered" evidence="9">
    <location>
        <begin position="2726"/>
        <end position="2778"/>
    </location>
</feature>
<dbReference type="CDD" id="cd06454">
    <property type="entry name" value="KBL_like"/>
    <property type="match status" value="1"/>
</dbReference>
<feature type="compositionally biased region" description="Polar residues" evidence="9">
    <location>
        <begin position="44"/>
        <end position="53"/>
    </location>
</feature>
<dbReference type="InterPro" id="IPR001917">
    <property type="entry name" value="Aminotrans_II_pyridoxalP_BS"/>
</dbReference>
<dbReference type="InterPro" id="IPR007219">
    <property type="entry name" value="XnlR_reg_dom"/>
</dbReference>
<evidence type="ECO:0000256" key="2">
    <source>
        <dbReference type="ARBA" id="ARBA00008392"/>
    </source>
</evidence>
<comment type="caution">
    <text evidence="11">The sequence shown here is derived from an EMBL/GenBank/DDBJ whole genome shotgun (WGS) entry which is preliminary data.</text>
</comment>
<feature type="region of interest" description="Disordered" evidence="9">
    <location>
        <begin position="1"/>
        <end position="105"/>
    </location>
</feature>
<reference evidence="11" key="1">
    <citation type="submission" date="2016-06" db="EMBL/GenBank/DDBJ databases">
        <title>Draft Genome sequence of the fungus Inonotus baumii.</title>
        <authorList>
            <person name="Zhu H."/>
            <person name="Lin W."/>
        </authorList>
    </citation>
    <scope>NUCLEOTIDE SEQUENCE</scope>
    <source>
        <strain evidence="11">821</strain>
    </source>
</reference>
<feature type="region of interest" description="Disordered" evidence="9">
    <location>
        <begin position="1840"/>
        <end position="1868"/>
    </location>
</feature>
<dbReference type="SMART" id="SM00906">
    <property type="entry name" value="Fungal_trans"/>
    <property type="match status" value="1"/>
</dbReference>
<dbReference type="GO" id="GO:0030170">
    <property type="term" value="F:pyridoxal phosphate binding"/>
    <property type="evidence" value="ECO:0007669"/>
    <property type="project" value="InterPro"/>
</dbReference>
<dbReference type="Gene3D" id="1.25.40.10">
    <property type="entry name" value="Tetratricopeptide repeat domain"/>
    <property type="match status" value="1"/>
</dbReference>
<evidence type="ECO:0000313" key="12">
    <source>
        <dbReference type="Proteomes" id="UP000757232"/>
    </source>
</evidence>
<keyword evidence="12" id="KW-1185">Reference proteome</keyword>
<dbReference type="Proteomes" id="UP000757232">
    <property type="component" value="Unassembled WGS sequence"/>
</dbReference>
<dbReference type="InterPro" id="IPR019458">
    <property type="entry name" value="Est1-like_N"/>
</dbReference>
<feature type="domain" description="Xylanolytic transcriptional activator regulatory" evidence="10">
    <location>
        <begin position="1117"/>
        <end position="1196"/>
    </location>
</feature>
<keyword evidence="5" id="KW-0663">Pyridoxal phosphate</keyword>
<dbReference type="InterPro" id="IPR015422">
    <property type="entry name" value="PyrdxlP-dep_Trfase_small"/>
</dbReference>
<dbReference type="InterPro" id="IPR015421">
    <property type="entry name" value="PyrdxlP-dep_Trfase_major"/>
</dbReference>
<dbReference type="InterPro" id="IPR050087">
    <property type="entry name" value="AON_synthase_class-II"/>
</dbReference>
<evidence type="ECO:0000256" key="4">
    <source>
        <dbReference type="ARBA" id="ARBA00022679"/>
    </source>
</evidence>
<dbReference type="InterPro" id="IPR004839">
    <property type="entry name" value="Aminotransferase_I/II_large"/>
</dbReference>
<feature type="compositionally biased region" description="Polar residues" evidence="9">
    <location>
        <begin position="75"/>
        <end position="93"/>
    </location>
</feature>
<evidence type="ECO:0000259" key="10">
    <source>
        <dbReference type="SMART" id="SM00906"/>
    </source>
</evidence>
<dbReference type="InterPro" id="IPR011990">
    <property type="entry name" value="TPR-like_helical_dom_sf"/>
</dbReference>
<feature type="compositionally biased region" description="Low complexity" evidence="9">
    <location>
        <begin position="1033"/>
        <end position="1046"/>
    </location>
</feature>
<feature type="compositionally biased region" description="Acidic residues" evidence="9">
    <location>
        <begin position="1053"/>
        <end position="1065"/>
    </location>
</feature>
<feature type="region of interest" description="Disordered" evidence="9">
    <location>
        <begin position="123"/>
        <end position="191"/>
    </location>
</feature>
<comment type="similarity">
    <text evidence="2">Belongs to the class-II pyridoxal-phosphate-dependent aminotransferase family.</text>
</comment>
<dbReference type="GO" id="GO:0006351">
    <property type="term" value="P:DNA-templated transcription"/>
    <property type="evidence" value="ECO:0007669"/>
    <property type="project" value="InterPro"/>
</dbReference>
<dbReference type="Pfam" id="PF00155">
    <property type="entry name" value="Aminotran_1_2"/>
    <property type="match status" value="2"/>
</dbReference>
<evidence type="ECO:0000256" key="1">
    <source>
        <dbReference type="ARBA" id="ARBA00001933"/>
    </source>
</evidence>
<feature type="region of interest" description="Disordered" evidence="9">
    <location>
        <begin position="916"/>
        <end position="969"/>
    </location>
</feature>
<dbReference type="Pfam" id="PF10373">
    <property type="entry name" value="EST1_DNA_bind"/>
    <property type="match status" value="1"/>
</dbReference>
<feature type="region of interest" description="Disordered" evidence="9">
    <location>
        <begin position="226"/>
        <end position="252"/>
    </location>
</feature>
<feature type="region of interest" description="Disordered" evidence="9">
    <location>
        <begin position="439"/>
        <end position="504"/>
    </location>
</feature>
<dbReference type="GO" id="GO:0004758">
    <property type="term" value="F:serine C-palmitoyltransferase activity"/>
    <property type="evidence" value="ECO:0007669"/>
    <property type="project" value="UniProtKB-EC"/>
</dbReference>
<feature type="compositionally biased region" description="Low complexity" evidence="9">
    <location>
        <begin position="138"/>
        <end position="151"/>
    </location>
</feature>
<feature type="compositionally biased region" description="Polar residues" evidence="9">
    <location>
        <begin position="2475"/>
        <end position="2492"/>
    </location>
</feature>
<feature type="region of interest" description="Disordered" evidence="9">
    <location>
        <begin position="2239"/>
        <end position="2283"/>
    </location>
</feature>
<feature type="compositionally biased region" description="Basic and acidic residues" evidence="9">
    <location>
        <begin position="954"/>
        <end position="963"/>
    </location>
</feature>
<feature type="coiled-coil region" evidence="8">
    <location>
        <begin position="1642"/>
        <end position="1669"/>
    </location>
</feature>